<evidence type="ECO:0000256" key="6">
    <source>
        <dbReference type="SAM" id="Phobius"/>
    </source>
</evidence>
<feature type="region of interest" description="Disordered" evidence="5">
    <location>
        <begin position="1"/>
        <end position="36"/>
    </location>
</feature>
<feature type="transmembrane region" description="Helical" evidence="6">
    <location>
        <begin position="418"/>
        <end position="440"/>
    </location>
</feature>
<dbReference type="InterPro" id="IPR011701">
    <property type="entry name" value="MFS"/>
</dbReference>
<proteinExistence type="predicted"/>
<keyword evidence="4 6" id="KW-0472">Membrane</keyword>
<keyword evidence="3 6" id="KW-1133">Transmembrane helix</keyword>
<feature type="transmembrane region" description="Helical" evidence="6">
    <location>
        <begin position="183"/>
        <end position="206"/>
    </location>
</feature>
<feature type="transmembrane region" description="Helical" evidence="6">
    <location>
        <begin position="95"/>
        <end position="115"/>
    </location>
</feature>
<gene>
    <name evidence="8" type="ORF">EHYA_03343</name>
</gene>
<evidence type="ECO:0000256" key="3">
    <source>
        <dbReference type="ARBA" id="ARBA00022989"/>
    </source>
</evidence>
<name>A0A401YM46_9ACTN</name>
<evidence type="ECO:0000256" key="2">
    <source>
        <dbReference type="ARBA" id="ARBA00022692"/>
    </source>
</evidence>
<comment type="caution">
    <text evidence="8">The sequence shown here is derived from an EMBL/GenBank/DDBJ whole genome shotgun (WGS) entry which is preliminary data.</text>
</comment>
<evidence type="ECO:0000256" key="5">
    <source>
        <dbReference type="SAM" id="MobiDB-lite"/>
    </source>
</evidence>
<sequence length="452" mass="45803">MTAAPRREDTEAEPEAEADVGTVVSPGPVAANPPPAAAAGTGGGLFTRFRALLTRPGVAGVAWWSVVARLPVYLMSLAMVLTIREQGGSYPQAGLIAALYTVGMALGSPLIARLLDRDGRRGVLIVTGLAYPATLAALVWATRPGSWAQPVLAVASGIALPPTNACMRALWARMPLDDAQRETAYLWEALLTEVLVIGAPLMLAALMVCGSAATALTVVAVVGGAGALGLACVRVPTNPEAATEPDPQGVDARAAPRHPLRDPSMLVLMGVMAASAVPIGLMTLAIPASVSAHGSSDGTGVVYACWGVGSALGALWLGRAPSRVAMHVRFPRLVLAYAIGTGLTVPTTSPVTLGIALVVGSMPMALVSAGEMTLVGALADRRLLAQAFTWASLATVLGDAVGQQVGGLLMDPIGPRGVFTVAFGVALAGAGLAFAGRGLLAPDTALRARCAT</sequence>
<dbReference type="Gene3D" id="1.20.1250.20">
    <property type="entry name" value="MFS general substrate transporter like domains"/>
    <property type="match status" value="1"/>
</dbReference>
<reference evidence="8 9" key="1">
    <citation type="submission" date="2018-12" db="EMBL/GenBank/DDBJ databases">
        <title>Draft genome sequence of Embleya hyalina NBRC 13850T.</title>
        <authorList>
            <person name="Komaki H."/>
            <person name="Hosoyama A."/>
            <person name="Kimura A."/>
            <person name="Ichikawa N."/>
            <person name="Tamura T."/>
        </authorList>
    </citation>
    <scope>NUCLEOTIDE SEQUENCE [LARGE SCALE GENOMIC DNA]</scope>
    <source>
        <strain evidence="8 9">NBRC 13850</strain>
    </source>
</reference>
<evidence type="ECO:0000313" key="8">
    <source>
        <dbReference type="EMBL" id="GCD95668.1"/>
    </source>
</evidence>
<evidence type="ECO:0000313" key="9">
    <source>
        <dbReference type="Proteomes" id="UP000286931"/>
    </source>
</evidence>
<dbReference type="OrthoDB" id="4229605at2"/>
<organism evidence="8 9">
    <name type="scientific">Embleya hyalina</name>
    <dbReference type="NCBI Taxonomy" id="516124"/>
    <lineage>
        <taxon>Bacteria</taxon>
        <taxon>Bacillati</taxon>
        <taxon>Actinomycetota</taxon>
        <taxon>Actinomycetes</taxon>
        <taxon>Kitasatosporales</taxon>
        <taxon>Streptomycetaceae</taxon>
        <taxon>Embleya</taxon>
    </lineage>
</organism>
<evidence type="ECO:0000256" key="4">
    <source>
        <dbReference type="ARBA" id="ARBA00023136"/>
    </source>
</evidence>
<feature type="transmembrane region" description="Helical" evidence="6">
    <location>
        <begin position="300"/>
        <end position="318"/>
    </location>
</feature>
<feature type="transmembrane region" description="Helical" evidence="6">
    <location>
        <begin position="330"/>
        <end position="347"/>
    </location>
</feature>
<dbReference type="Pfam" id="PF07690">
    <property type="entry name" value="MFS_1"/>
    <property type="match status" value="1"/>
</dbReference>
<dbReference type="PANTHER" id="PTHR23542:SF1">
    <property type="entry name" value="MAJOR FACILITATOR SUPERFAMILY (MFS) PROFILE DOMAIN-CONTAINING PROTEIN"/>
    <property type="match status" value="1"/>
</dbReference>
<dbReference type="InterPro" id="IPR036259">
    <property type="entry name" value="MFS_trans_sf"/>
</dbReference>
<dbReference type="InterPro" id="IPR020846">
    <property type="entry name" value="MFS_dom"/>
</dbReference>
<feature type="transmembrane region" description="Helical" evidence="6">
    <location>
        <begin position="58"/>
        <end position="83"/>
    </location>
</feature>
<dbReference type="PROSITE" id="PS50850">
    <property type="entry name" value="MFS"/>
    <property type="match status" value="1"/>
</dbReference>
<feature type="domain" description="Major facilitator superfamily (MFS) profile" evidence="7">
    <location>
        <begin position="264"/>
        <end position="452"/>
    </location>
</feature>
<feature type="transmembrane region" description="Helical" evidence="6">
    <location>
        <begin position="147"/>
        <end position="171"/>
    </location>
</feature>
<feature type="transmembrane region" description="Helical" evidence="6">
    <location>
        <begin position="122"/>
        <end position="141"/>
    </location>
</feature>
<dbReference type="PANTHER" id="PTHR23542">
    <property type="match status" value="1"/>
</dbReference>
<feature type="transmembrane region" description="Helical" evidence="6">
    <location>
        <begin position="212"/>
        <end position="233"/>
    </location>
</feature>
<dbReference type="RefSeq" id="WP_126637770.1">
    <property type="nucleotide sequence ID" value="NZ_BIFH01000018.1"/>
</dbReference>
<accession>A0A401YM46</accession>
<dbReference type="GO" id="GO:0005886">
    <property type="term" value="C:plasma membrane"/>
    <property type="evidence" value="ECO:0007669"/>
    <property type="project" value="UniProtKB-SubCell"/>
</dbReference>
<dbReference type="SUPFAM" id="SSF103473">
    <property type="entry name" value="MFS general substrate transporter"/>
    <property type="match status" value="1"/>
</dbReference>
<keyword evidence="2 6" id="KW-0812">Transmembrane</keyword>
<evidence type="ECO:0000256" key="1">
    <source>
        <dbReference type="ARBA" id="ARBA00004651"/>
    </source>
</evidence>
<evidence type="ECO:0000259" key="7">
    <source>
        <dbReference type="PROSITE" id="PS50850"/>
    </source>
</evidence>
<comment type="subcellular location">
    <subcellularLocation>
        <location evidence="1">Cell membrane</location>
        <topology evidence="1">Multi-pass membrane protein</topology>
    </subcellularLocation>
</comment>
<dbReference type="EMBL" id="BIFH01000018">
    <property type="protein sequence ID" value="GCD95668.1"/>
    <property type="molecule type" value="Genomic_DNA"/>
</dbReference>
<dbReference type="GO" id="GO:0022857">
    <property type="term" value="F:transmembrane transporter activity"/>
    <property type="evidence" value="ECO:0007669"/>
    <property type="project" value="InterPro"/>
</dbReference>
<keyword evidence="9" id="KW-1185">Reference proteome</keyword>
<protein>
    <submittedName>
        <fullName evidence="8">Major facilitator superfamily MFS</fullName>
    </submittedName>
</protein>
<feature type="transmembrane region" description="Helical" evidence="6">
    <location>
        <begin position="266"/>
        <end position="288"/>
    </location>
</feature>
<dbReference type="Proteomes" id="UP000286931">
    <property type="component" value="Unassembled WGS sequence"/>
</dbReference>
<dbReference type="AlphaFoldDB" id="A0A401YM46"/>